<evidence type="ECO:0000313" key="6">
    <source>
        <dbReference type="EMBL" id="QQX55917.1"/>
    </source>
</evidence>
<feature type="domain" description="DUF1996" evidence="4">
    <location>
        <begin position="5"/>
        <end position="224"/>
    </location>
</feature>
<protein>
    <submittedName>
        <fullName evidence="6">DUF1996 domain-containing protein</fullName>
    </submittedName>
</protein>
<dbReference type="InterPro" id="IPR018535">
    <property type="entry name" value="DUF1996"/>
</dbReference>
<keyword evidence="3" id="KW-0732">Signal</keyword>
<evidence type="ECO:0000256" key="1">
    <source>
        <dbReference type="ARBA" id="ARBA00004613"/>
    </source>
</evidence>
<dbReference type="Pfam" id="PF24517">
    <property type="entry name" value="CBM96"/>
    <property type="match status" value="1"/>
</dbReference>
<dbReference type="AlphaFoldDB" id="A0A7U0NB72"/>
<evidence type="ECO:0000256" key="2">
    <source>
        <dbReference type="ARBA" id="ARBA00022525"/>
    </source>
</evidence>
<dbReference type="EMBL" id="CP068391">
    <property type="protein sequence ID" value="QQX55917.1"/>
    <property type="molecule type" value="Genomic_DNA"/>
</dbReference>
<dbReference type="GO" id="GO:0005576">
    <property type="term" value="C:extracellular region"/>
    <property type="evidence" value="ECO:0007669"/>
    <property type="project" value="UniProtKB-SubCell"/>
</dbReference>
<dbReference type="PANTHER" id="PTHR43662">
    <property type="match status" value="1"/>
</dbReference>
<dbReference type="InterPro" id="IPR055372">
    <property type="entry name" value="CBM96"/>
</dbReference>
<accession>A0A7U0NB72</accession>
<evidence type="ECO:0000259" key="5">
    <source>
        <dbReference type="Pfam" id="PF24517"/>
    </source>
</evidence>
<feature type="domain" description="Carbohydrate-binding module family 96" evidence="5">
    <location>
        <begin position="253"/>
        <end position="408"/>
    </location>
</feature>
<reference evidence="6 7" key="1">
    <citation type="submission" date="2021-01" db="EMBL/GenBank/DDBJ databases">
        <title>Chromosome sequence of Serratia proteamaculans strain 94 rif-r, isolated from spoiled beef.</title>
        <authorList>
            <person name="Zaytseva Y.V."/>
            <person name="Iablokov S.N."/>
            <person name="Klyukina A."/>
        </authorList>
    </citation>
    <scope>NUCLEOTIDE SEQUENCE [LARGE SCALE GENOMIC DNA]</scope>
    <source>
        <strain evidence="6 7">94 rif-r</strain>
    </source>
</reference>
<dbReference type="PANTHER" id="PTHR43662:SF3">
    <property type="entry name" value="DOMAIN PROTEIN, PUTATIVE (AFU_ORTHOLOGUE AFUA_6G11970)-RELATED"/>
    <property type="match status" value="1"/>
</dbReference>
<dbReference type="Pfam" id="PF09362">
    <property type="entry name" value="DUF1996"/>
    <property type="match status" value="1"/>
</dbReference>
<evidence type="ECO:0000256" key="3">
    <source>
        <dbReference type="ARBA" id="ARBA00022729"/>
    </source>
</evidence>
<sequence>MMAFGRPGESMVHDFFGNKEANAYSTVDSLMAKPDNTCTSMADGSAYWAPQMLDTTNGEIIEPDHMKTYYRNADTRYPVVAFPKGLQLMVGQHESSSAKEGVLYFCKTDEGGHYTRDPLETCPTYGDGRTQFNLAFSFPNCWDGKHLAPPHHGPRNAVYDVDGVCPSNYPVKIPLLQMNIAYVLPNGTKLSALRLSMNPTITGGRVEPKWGSLYTAHADFFNGWRENTLKYATHHCLNSDVLCDKNLPSLYEPAIADSYTLGGEFANANYGSEPRMLTQYGTDDSPEKRKTAYFKFKLPEEKELDGVPYNGIFLRFHSSNINDNSSHMLRFYETSTEWDEETLTQRNAPACGGRQVSRSWVGANGDYRNSEDISNVIKAAWARGAREISFCVTTNYGKEAALSTHESEYPAFLFFNSQQKATAPAED</sequence>
<comment type="subcellular location">
    <subcellularLocation>
        <location evidence="1">Secreted</location>
    </subcellularLocation>
</comment>
<proteinExistence type="predicted"/>
<dbReference type="NCBIfam" id="NF033679">
    <property type="entry name" value="DNRLRE_dom"/>
    <property type="match status" value="1"/>
</dbReference>
<evidence type="ECO:0000313" key="7">
    <source>
        <dbReference type="Proteomes" id="UP000596176"/>
    </source>
</evidence>
<organism evidence="6 7">
    <name type="scientific">Serratia proteamaculans</name>
    <dbReference type="NCBI Taxonomy" id="28151"/>
    <lineage>
        <taxon>Bacteria</taxon>
        <taxon>Pseudomonadati</taxon>
        <taxon>Pseudomonadota</taxon>
        <taxon>Gammaproteobacteria</taxon>
        <taxon>Enterobacterales</taxon>
        <taxon>Yersiniaceae</taxon>
        <taxon>Serratia</taxon>
    </lineage>
</organism>
<gene>
    <name evidence="6" type="ORF">JKX24_08495</name>
</gene>
<keyword evidence="2" id="KW-0964">Secreted</keyword>
<name>A0A7U0NB72_SERPR</name>
<dbReference type="Proteomes" id="UP000596176">
    <property type="component" value="Chromosome"/>
</dbReference>
<evidence type="ECO:0000259" key="4">
    <source>
        <dbReference type="Pfam" id="PF09362"/>
    </source>
</evidence>